<evidence type="ECO:0000256" key="2">
    <source>
        <dbReference type="ARBA" id="ARBA00009077"/>
    </source>
</evidence>
<dbReference type="RefSeq" id="WP_149544954.1">
    <property type="nucleotide sequence ID" value="NZ_VTPS01000006.1"/>
</dbReference>
<dbReference type="AlphaFoldDB" id="A0A5D8QD32"/>
<dbReference type="InterPro" id="IPR015421">
    <property type="entry name" value="PyrdxlP-dep_Trfase_major"/>
</dbReference>
<name>A0A5D8QD32_9THEO</name>
<dbReference type="GO" id="GO:0019346">
    <property type="term" value="P:transsulfuration"/>
    <property type="evidence" value="ECO:0007669"/>
    <property type="project" value="InterPro"/>
</dbReference>
<comment type="caution">
    <text evidence="6">The sequence shown here is derived from an EMBL/GenBank/DDBJ whole genome shotgun (WGS) entry which is preliminary data.</text>
</comment>
<dbReference type="GO" id="GO:0004123">
    <property type="term" value="F:cystathionine gamma-lyase activity"/>
    <property type="evidence" value="ECO:0007669"/>
    <property type="project" value="TreeGrafter"/>
</dbReference>
<dbReference type="FunFam" id="3.90.1150.10:FF:000033">
    <property type="entry name" value="Cystathionine gamma-synthase"/>
    <property type="match status" value="1"/>
</dbReference>
<dbReference type="Proteomes" id="UP000322976">
    <property type="component" value="Unassembled WGS sequence"/>
</dbReference>
<gene>
    <name evidence="6" type="ORF">FWJ32_05400</name>
</gene>
<comment type="similarity">
    <text evidence="2 5">Belongs to the trans-sulfuration enzymes family.</text>
</comment>
<dbReference type="InterPro" id="IPR054542">
    <property type="entry name" value="Cys_met_metab_PP"/>
</dbReference>
<dbReference type="Gene3D" id="3.90.1150.10">
    <property type="entry name" value="Aspartate Aminotransferase, domain 1"/>
    <property type="match status" value="1"/>
</dbReference>
<reference evidence="6 7" key="1">
    <citation type="submission" date="2019-08" db="EMBL/GenBank/DDBJ databases">
        <title>Calorimonas adulescens gen. nov., sp. nov., an anaerobic thermophilic bacterium from Sakhalin hot spring.</title>
        <authorList>
            <person name="Khomyakova M.A."/>
            <person name="Merkel A.Y."/>
            <person name="Novikov A."/>
            <person name="Bonch-Osmolovskaya E.A."/>
            <person name="Slobodkin A.I."/>
        </authorList>
    </citation>
    <scope>NUCLEOTIDE SEQUENCE [LARGE SCALE GENOMIC DNA]</scope>
    <source>
        <strain evidence="6 7">A05MB</strain>
    </source>
</reference>
<dbReference type="GO" id="GO:0030170">
    <property type="term" value="F:pyridoxal phosphate binding"/>
    <property type="evidence" value="ECO:0007669"/>
    <property type="project" value="InterPro"/>
</dbReference>
<dbReference type="Gene3D" id="3.40.640.10">
    <property type="entry name" value="Type I PLP-dependent aspartate aminotransferase-like (Major domain)"/>
    <property type="match status" value="1"/>
</dbReference>
<evidence type="ECO:0000256" key="4">
    <source>
        <dbReference type="PIRSR" id="PIRSR001434-2"/>
    </source>
</evidence>
<dbReference type="InterPro" id="IPR000277">
    <property type="entry name" value="Cys/Met-Metab_PyrdxlP-dep_enz"/>
</dbReference>
<dbReference type="Pfam" id="PF01053">
    <property type="entry name" value="Cys_Met_Meta_PP"/>
    <property type="match status" value="1"/>
</dbReference>
<evidence type="ECO:0000256" key="5">
    <source>
        <dbReference type="RuleBase" id="RU362118"/>
    </source>
</evidence>
<dbReference type="GO" id="GO:0008483">
    <property type="term" value="F:transaminase activity"/>
    <property type="evidence" value="ECO:0007669"/>
    <property type="project" value="UniProtKB-KW"/>
</dbReference>
<dbReference type="InterPro" id="IPR015422">
    <property type="entry name" value="PyrdxlP-dep_Trfase_small"/>
</dbReference>
<comment type="cofactor">
    <cofactor evidence="1 5">
        <name>pyridoxal 5'-phosphate</name>
        <dbReference type="ChEBI" id="CHEBI:597326"/>
    </cofactor>
</comment>
<dbReference type="EMBL" id="VTPS01000006">
    <property type="protein sequence ID" value="TZE82442.1"/>
    <property type="molecule type" value="Genomic_DNA"/>
</dbReference>
<organism evidence="6 7">
    <name type="scientific">Calorimonas adulescens</name>
    <dbReference type="NCBI Taxonomy" id="2606906"/>
    <lineage>
        <taxon>Bacteria</taxon>
        <taxon>Bacillati</taxon>
        <taxon>Bacillota</taxon>
        <taxon>Clostridia</taxon>
        <taxon>Thermoanaerobacterales</taxon>
        <taxon>Thermoanaerobacteraceae</taxon>
        <taxon>Calorimonas</taxon>
    </lineage>
</organism>
<dbReference type="GO" id="GO:0003962">
    <property type="term" value="F:cystathionine gamma-synthase activity"/>
    <property type="evidence" value="ECO:0007669"/>
    <property type="project" value="TreeGrafter"/>
</dbReference>
<protein>
    <submittedName>
        <fullName evidence="6">Aminotransferase class I/II-fold pyridoxal phosphate-dependent enzyme</fullName>
    </submittedName>
</protein>
<dbReference type="FunFam" id="3.40.640.10:FF:000009">
    <property type="entry name" value="Cystathionine gamma-synthase homolog"/>
    <property type="match status" value="1"/>
</dbReference>
<dbReference type="PANTHER" id="PTHR11808">
    <property type="entry name" value="TRANS-SULFURATION ENZYME FAMILY MEMBER"/>
    <property type="match status" value="1"/>
</dbReference>
<dbReference type="SUPFAM" id="SSF53383">
    <property type="entry name" value="PLP-dependent transferases"/>
    <property type="match status" value="1"/>
</dbReference>
<evidence type="ECO:0000256" key="3">
    <source>
        <dbReference type="ARBA" id="ARBA00022898"/>
    </source>
</evidence>
<dbReference type="CDD" id="cd00614">
    <property type="entry name" value="CGS_like"/>
    <property type="match status" value="1"/>
</dbReference>
<evidence type="ECO:0000256" key="1">
    <source>
        <dbReference type="ARBA" id="ARBA00001933"/>
    </source>
</evidence>
<dbReference type="PIRSF" id="PIRSF001434">
    <property type="entry name" value="CGS"/>
    <property type="match status" value="1"/>
</dbReference>
<dbReference type="InterPro" id="IPR015424">
    <property type="entry name" value="PyrdxlP-dep_Trfase"/>
</dbReference>
<keyword evidence="3 4" id="KW-0663">Pyridoxal phosphate</keyword>
<sequence>MGINTRLIHGGISWDKQTGAVNIPIYQTSTFKQKSLGETYGYEYSRTGNPTREALESLIAELEGGLAGFAFSSGMAAISSVFMLFNSGDKIVLPDNIYGGTYRVMENVFKRFGLRAVYIDTTKIEEVEKAFEGKARAIFIETPTNPLMDVTDIRRVAEVAKRAGGLTIVDNTFMTPYLQRPIELGADIVVHSATKYLGGHSDVVAGLAVTATEELKERLHFIQNSVGAVLGPQDSYYIIRGVKTLGVRMDRHEENAMKVAKWLRTQEGIEKVYYPGLPDHPGHKIMKGQADGFGGILSFRTSTPQLALKILNGVRLITLGESLGGVESLICQPATMTHASFPEDIRGRLGIDDCLVRLSVGIEDADDIIEDLRTAMGG</sequence>
<keyword evidence="6" id="KW-0032">Aminotransferase</keyword>
<dbReference type="PROSITE" id="PS00868">
    <property type="entry name" value="CYS_MET_METAB_PP"/>
    <property type="match status" value="1"/>
</dbReference>
<dbReference type="PANTHER" id="PTHR11808:SF15">
    <property type="entry name" value="CYSTATHIONINE GAMMA-LYASE"/>
    <property type="match status" value="1"/>
</dbReference>
<dbReference type="GO" id="GO:0019343">
    <property type="term" value="P:cysteine biosynthetic process via cystathionine"/>
    <property type="evidence" value="ECO:0007669"/>
    <property type="project" value="TreeGrafter"/>
</dbReference>
<dbReference type="GO" id="GO:0009086">
    <property type="term" value="P:methionine biosynthetic process"/>
    <property type="evidence" value="ECO:0007669"/>
    <property type="project" value="UniProtKB-ARBA"/>
</dbReference>
<keyword evidence="6" id="KW-0808">Transferase</keyword>
<accession>A0A5D8QD32</accession>
<proteinExistence type="inferred from homology"/>
<evidence type="ECO:0000313" key="6">
    <source>
        <dbReference type="EMBL" id="TZE82442.1"/>
    </source>
</evidence>
<feature type="modified residue" description="N6-(pyridoxal phosphate)lysine" evidence="4">
    <location>
        <position position="195"/>
    </location>
</feature>
<keyword evidence="7" id="KW-1185">Reference proteome</keyword>
<evidence type="ECO:0000313" key="7">
    <source>
        <dbReference type="Proteomes" id="UP000322976"/>
    </source>
</evidence>
<dbReference type="GO" id="GO:0005737">
    <property type="term" value="C:cytoplasm"/>
    <property type="evidence" value="ECO:0007669"/>
    <property type="project" value="TreeGrafter"/>
</dbReference>